<dbReference type="Gene3D" id="3.40.30.10">
    <property type="entry name" value="Glutaredoxin"/>
    <property type="match status" value="1"/>
</dbReference>
<sequence>MASRDMAYSQFGRQRKNVKKRRIIVIIIALAVLVAWVGGYVYTISEPKAGAAHEEGQLVRPYSPILGPRNAPVTIVEFLDPTCRACGSYYPLVKRIMQQYPSKVRLVIRYAAFHKGGKEAIKMLEAARLQGVFEPVLSSLITSQAVWNTQEGTDLAKAWQIAVQSGLDMESAKRDVAQPMINARFDQEARDVLAAGVRQAPMFFINGRPLPKVSQQQLIDQVRAEVMEL</sequence>
<protein>
    <submittedName>
        <fullName evidence="3">Thiol:disulfide interchange protein DsbA</fullName>
    </submittedName>
</protein>
<name>A0A4R8F9I7_9GAMM</name>
<dbReference type="SUPFAM" id="SSF52833">
    <property type="entry name" value="Thioredoxin-like"/>
    <property type="match status" value="1"/>
</dbReference>
<dbReference type="Proteomes" id="UP000294489">
    <property type="component" value="Unassembled WGS sequence"/>
</dbReference>
<evidence type="ECO:0000313" key="4">
    <source>
        <dbReference type="Proteomes" id="UP000294489"/>
    </source>
</evidence>
<keyword evidence="1" id="KW-0812">Transmembrane</keyword>
<accession>A0A4R8F9I7</accession>
<proteinExistence type="predicted"/>
<dbReference type="OrthoDB" id="9780340at2"/>
<reference evidence="3 4" key="1">
    <citation type="submission" date="2019-03" db="EMBL/GenBank/DDBJ databases">
        <title>Freshwater and sediment microbial communities from various areas in North America, analyzing microbe dynamics in response to fracking.</title>
        <authorList>
            <person name="Lamendella R."/>
        </authorList>
    </citation>
    <scope>NUCLEOTIDE SEQUENCE [LARGE SCALE GENOMIC DNA]</scope>
    <source>
        <strain evidence="3 4">6_TX</strain>
    </source>
</reference>
<evidence type="ECO:0000313" key="3">
    <source>
        <dbReference type="EMBL" id="TDX22206.1"/>
    </source>
</evidence>
<dbReference type="AlphaFoldDB" id="A0A4R8F9I7"/>
<organism evidence="3 4">
    <name type="scientific">Modicisalibacter xianhensis</name>
    <dbReference type="NCBI Taxonomy" id="442341"/>
    <lineage>
        <taxon>Bacteria</taxon>
        <taxon>Pseudomonadati</taxon>
        <taxon>Pseudomonadota</taxon>
        <taxon>Gammaproteobacteria</taxon>
        <taxon>Oceanospirillales</taxon>
        <taxon>Halomonadaceae</taxon>
        <taxon>Modicisalibacter</taxon>
    </lineage>
</organism>
<feature type="domain" description="Thioredoxin" evidence="2">
    <location>
        <begin position="40"/>
        <end position="224"/>
    </location>
</feature>
<evidence type="ECO:0000256" key="1">
    <source>
        <dbReference type="SAM" id="Phobius"/>
    </source>
</evidence>
<dbReference type="InterPro" id="IPR013766">
    <property type="entry name" value="Thioredoxin_domain"/>
</dbReference>
<comment type="caution">
    <text evidence="3">The sequence shown here is derived from an EMBL/GenBank/DDBJ whole genome shotgun (WGS) entry which is preliminary data.</text>
</comment>
<dbReference type="Pfam" id="PF13462">
    <property type="entry name" value="Thioredoxin_4"/>
    <property type="match status" value="1"/>
</dbReference>
<keyword evidence="1" id="KW-0472">Membrane</keyword>
<dbReference type="RefSeq" id="WP_134021185.1">
    <property type="nucleotide sequence ID" value="NZ_SOEC01000030.1"/>
</dbReference>
<evidence type="ECO:0000259" key="2">
    <source>
        <dbReference type="PROSITE" id="PS51352"/>
    </source>
</evidence>
<keyword evidence="1" id="KW-1133">Transmembrane helix</keyword>
<feature type="transmembrane region" description="Helical" evidence="1">
    <location>
        <begin position="23"/>
        <end position="42"/>
    </location>
</feature>
<gene>
    <name evidence="3" type="ORF">DFO67_13016</name>
</gene>
<dbReference type="InterPro" id="IPR012336">
    <property type="entry name" value="Thioredoxin-like_fold"/>
</dbReference>
<dbReference type="PROSITE" id="PS51352">
    <property type="entry name" value="THIOREDOXIN_2"/>
    <property type="match status" value="1"/>
</dbReference>
<dbReference type="EMBL" id="SOEC01000030">
    <property type="protein sequence ID" value="TDX22206.1"/>
    <property type="molecule type" value="Genomic_DNA"/>
</dbReference>
<dbReference type="InterPro" id="IPR036249">
    <property type="entry name" value="Thioredoxin-like_sf"/>
</dbReference>